<protein>
    <submittedName>
        <fullName evidence="1">Uncharacterized protein</fullName>
    </submittedName>
</protein>
<evidence type="ECO:0000313" key="1">
    <source>
        <dbReference type="EMBL" id="PON74722.1"/>
    </source>
</evidence>
<keyword evidence="2" id="KW-1185">Reference proteome</keyword>
<accession>A0A2P5DN60</accession>
<dbReference type="AlphaFoldDB" id="A0A2P5DN60"/>
<dbReference type="Proteomes" id="UP000237105">
    <property type="component" value="Unassembled WGS sequence"/>
</dbReference>
<organism evidence="1 2">
    <name type="scientific">Parasponia andersonii</name>
    <name type="common">Sponia andersonii</name>
    <dbReference type="NCBI Taxonomy" id="3476"/>
    <lineage>
        <taxon>Eukaryota</taxon>
        <taxon>Viridiplantae</taxon>
        <taxon>Streptophyta</taxon>
        <taxon>Embryophyta</taxon>
        <taxon>Tracheophyta</taxon>
        <taxon>Spermatophyta</taxon>
        <taxon>Magnoliopsida</taxon>
        <taxon>eudicotyledons</taxon>
        <taxon>Gunneridae</taxon>
        <taxon>Pentapetalae</taxon>
        <taxon>rosids</taxon>
        <taxon>fabids</taxon>
        <taxon>Rosales</taxon>
        <taxon>Cannabaceae</taxon>
        <taxon>Parasponia</taxon>
    </lineage>
</organism>
<dbReference type="EMBL" id="JXTB01000027">
    <property type="protein sequence ID" value="PON74722.1"/>
    <property type="molecule type" value="Genomic_DNA"/>
</dbReference>
<reference evidence="2" key="1">
    <citation type="submission" date="2016-06" db="EMBL/GenBank/DDBJ databases">
        <title>Parallel loss of symbiosis genes in relatives of nitrogen-fixing non-legume Parasponia.</title>
        <authorList>
            <person name="Van Velzen R."/>
            <person name="Holmer R."/>
            <person name="Bu F."/>
            <person name="Rutten L."/>
            <person name="Van Zeijl A."/>
            <person name="Liu W."/>
            <person name="Santuari L."/>
            <person name="Cao Q."/>
            <person name="Sharma T."/>
            <person name="Shen D."/>
            <person name="Roswanjaya Y."/>
            <person name="Wardhani T."/>
            <person name="Kalhor M.S."/>
            <person name="Jansen J."/>
            <person name="Van den Hoogen J."/>
            <person name="Gungor B."/>
            <person name="Hartog M."/>
            <person name="Hontelez J."/>
            <person name="Verver J."/>
            <person name="Yang W.-C."/>
            <person name="Schijlen E."/>
            <person name="Repin R."/>
            <person name="Schilthuizen M."/>
            <person name="Schranz E."/>
            <person name="Heidstra R."/>
            <person name="Miyata K."/>
            <person name="Fedorova E."/>
            <person name="Kohlen W."/>
            <person name="Bisseling T."/>
            <person name="Smit S."/>
            <person name="Geurts R."/>
        </authorList>
    </citation>
    <scope>NUCLEOTIDE SEQUENCE [LARGE SCALE GENOMIC DNA]</scope>
    <source>
        <strain evidence="2">cv. WU1-14</strain>
    </source>
</reference>
<name>A0A2P5DN60_PARAD</name>
<gene>
    <name evidence="1" type="ORF">PanWU01x14_047810</name>
</gene>
<proteinExistence type="predicted"/>
<evidence type="ECO:0000313" key="2">
    <source>
        <dbReference type="Proteomes" id="UP000237105"/>
    </source>
</evidence>
<sequence>MPRYIARLQPHKVCNPFYQPPGSLPVAIPLPYVSVLVEKHPHDLPLHVAGVSPDVPGADVDLSVDGEGHSIDVFDDQGYLLHVLSVRGGVLLEQPPYEPCGGGQGLLAVFGSDIAVESDATGG</sequence>
<comment type="caution">
    <text evidence="1">The sequence shown here is derived from an EMBL/GenBank/DDBJ whole genome shotgun (WGS) entry which is preliminary data.</text>
</comment>